<sequence length="366" mass="43751">MKGLYYHPKRVTYGGSTITDSGTYLAIKYFLELLEETTPEVLDELREIYDIYAEADRWFRKHHKGSQLWPSEWGIVSQASSDNCPNYIPLKEAINAWAHKFNLLGESDFYKSLGLVSLSFFYNDCKESERKKRINEYKELAKRYNVSLEVVRNSQRFRNTWPYEERLVLAENVFHEDEPDNIELSKSIDRGESIHDSFFQTTNPFVFSPDTMLAYTKDKNEYMYEEIRNHYELMLSIYDRKKEEALQKNEPFTLPSFTGLAWDPRTDTWQEFENRIDQAFAEYKELYRKRAEDFLLSRGYVKEKEKRNLNHFKWLLHYQIQRWSLREIADYYSCSSDEIVQEDTVSHGIKSTANMVLLDLKQRKPM</sequence>
<keyword evidence="2" id="KW-1185">Reference proteome</keyword>
<protein>
    <submittedName>
        <fullName evidence="1">Uncharacterized protein</fullName>
    </submittedName>
</protein>
<dbReference type="RefSeq" id="WP_185118539.1">
    <property type="nucleotide sequence ID" value="NZ_JACJVQ010000004.1"/>
</dbReference>
<gene>
    <name evidence="1" type="ORF">H7B67_04145</name>
</gene>
<dbReference type="AlphaFoldDB" id="A0A841SLB3"/>
<evidence type="ECO:0000313" key="1">
    <source>
        <dbReference type="EMBL" id="MBB6633293.1"/>
    </source>
</evidence>
<accession>A0A841SLB3</accession>
<reference evidence="1 2" key="1">
    <citation type="submission" date="2020-08" db="EMBL/GenBank/DDBJ databases">
        <title>Cohnella phylogeny.</title>
        <authorList>
            <person name="Dunlap C."/>
        </authorList>
    </citation>
    <scope>NUCLEOTIDE SEQUENCE [LARGE SCALE GENOMIC DNA]</scope>
    <source>
        <strain evidence="1 2">DSM 25241</strain>
    </source>
</reference>
<organism evidence="1 2">
    <name type="scientific">Cohnella thailandensis</name>
    <dbReference type="NCBI Taxonomy" id="557557"/>
    <lineage>
        <taxon>Bacteria</taxon>
        <taxon>Bacillati</taxon>
        <taxon>Bacillota</taxon>
        <taxon>Bacilli</taxon>
        <taxon>Bacillales</taxon>
        <taxon>Paenibacillaceae</taxon>
        <taxon>Cohnella</taxon>
    </lineage>
</organism>
<dbReference type="Proteomes" id="UP000535838">
    <property type="component" value="Unassembled WGS sequence"/>
</dbReference>
<proteinExistence type="predicted"/>
<comment type="caution">
    <text evidence="1">The sequence shown here is derived from an EMBL/GenBank/DDBJ whole genome shotgun (WGS) entry which is preliminary data.</text>
</comment>
<evidence type="ECO:0000313" key="2">
    <source>
        <dbReference type="Proteomes" id="UP000535838"/>
    </source>
</evidence>
<dbReference type="EMBL" id="JACJVQ010000004">
    <property type="protein sequence ID" value="MBB6633293.1"/>
    <property type="molecule type" value="Genomic_DNA"/>
</dbReference>
<name>A0A841SLB3_9BACL</name>